<evidence type="ECO:0000256" key="3">
    <source>
        <dbReference type="ARBA" id="ARBA00022692"/>
    </source>
</evidence>
<evidence type="ECO:0000256" key="5">
    <source>
        <dbReference type="ARBA" id="ARBA00023136"/>
    </source>
</evidence>
<feature type="domain" description="Phosphatidic acid phosphatase type 2/haloperoxidase" evidence="7">
    <location>
        <begin position="124"/>
        <end position="266"/>
    </location>
</feature>
<comment type="similarity">
    <text evidence="2">Belongs to the PA-phosphatase related phosphoesterase family.</text>
</comment>
<name>A0ABP0E915_9ASCO</name>
<evidence type="ECO:0000256" key="1">
    <source>
        <dbReference type="ARBA" id="ARBA00004141"/>
    </source>
</evidence>
<comment type="subcellular location">
    <subcellularLocation>
        <location evidence="1">Membrane</location>
        <topology evidence="1">Multi-pass membrane protein</topology>
    </subcellularLocation>
</comment>
<gene>
    <name evidence="8" type="primary">DPP1</name>
    <name evidence="8" type="ORF">CAAN4_C06260</name>
</gene>
<accession>A0ABP0E915</accession>
<keyword evidence="3 6" id="KW-0812">Transmembrane</keyword>
<reference evidence="8 9" key="1">
    <citation type="submission" date="2024-01" db="EMBL/GenBank/DDBJ databases">
        <authorList>
            <consortium name="Genoscope - CEA"/>
            <person name="William W."/>
        </authorList>
    </citation>
    <scope>NUCLEOTIDE SEQUENCE [LARGE SCALE GENOMIC DNA]</scope>
    <source>
        <strain evidence="8 9">29B2s-10</strain>
    </source>
</reference>
<dbReference type="SMART" id="SM00014">
    <property type="entry name" value="acidPPc"/>
    <property type="match status" value="1"/>
</dbReference>
<protein>
    <submittedName>
        <fullName evidence="8">Diacylglycerol pyrophosphate phosphatase 1</fullName>
    </submittedName>
</protein>
<evidence type="ECO:0000313" key="8">
    <source>
        <dbReference type="EMBL" id="CAK7900203.1"/>
    </source>
</evidence>
<evidence type="ECO:0000256" key="6">
    <source>
        <dbReference type="SAM" id="Phobius"/>
    </source>
</evidence>
<dbReference type="EMBL" id="OZ004255">
    <property type="protein sequence ID" value="CAK7900203.1"/>
    <property type="molecule type" value="Genomic_DNA"/>
</dbReference>
<dbReference type="PANTHER" id="PTHR10165">
    <property type="entry name" value="LIPID PHOSPHATE PHOSPHATASE"/>
    <property type="match status" value="1"/>
</dbReference>
<feature type="transmembrane region" description="Helical" evidence="6">
    <location>
        <begin position="40"/>
        <end position="61"/>
    </location>
</feature>
<dbReference type="InterPro" id="IPR043216">
    <property type="entry name" value="PAP-like"/>
</dbReference>
<dbReference type="Pfam" id="PF01569">
    <property type="entry name" value="PAP2"/>
    <property type="match status" value="1"/>
</dbReference>
<keyword evidence="4 6" id="KW-1133">Transmembrane helix</keyword>
<evidence type="ECO:0000313" key="9">
    <source>
        <dbReference type="Proteomes" id="UP001497600"/>
    </source>
</evidence>
<dbReference type="CDD" id="cd03390">
    <property type="entry name" value="PAP2_containing_1_like"/>
    <property type="match status" value="1"/>
</dbReference>
<feature type="transmembrane region" description="Helical" evidence="6">
    <location>
        <begin position="90"/>
        <end position="110"/>
    </location>
</feature>
<dbReference type="InterPro" id="IPR000326">
    <property type="entry name" value="PAP2/HPO"/>
</dbReference>
<sequence length="302" mass="34889">MSSIQSTFYEVINYFHKDGKVNRVTFGLDKLPYSSYFLRWRFADVLFVLILFVLYTITYWLEPFQRQFFINDLTISHPFAEHERVPEAALFFYAVWVPLSIVGIVSLIATKPKNKLYVTFISLLGVTISVLLTSVVTDILKNFIGRHRPDFLSRCIPKKDAPRDIMVFAKDVCTTDNMHRLLDGFRTTPSGHSSISFAGLGYLSFWLSGQLIITNEHSGSWRTVVAWIPAFGASLIALSRTEDYRHHFIDIIIGSLIGFSIAYWSYRRLFPSLSDPRAYEPKLIISENLQERESYDRLEEQV</sequence>
<dbReference type="Gene3D" id="1.20.144.10">
    <property type="entry name" value="Phosphatidic acid phosphatase type 2/haloperoxidase"/>
    <property type="match status" value="1"/>
</dbReference>
<dbReference type="Proteomes" id="UP001497600">
    <property type="component" value="Chromosome C"/>
</dbReference>
<dbReference type="SUPFAM" id="SSF48317">
    <property type="entry name" value="Acid phosphatase/Vanadium-dependent haloperoxidase"/>
    <property type="match status" value="1"/>
</dbReference>
<dbReference type="PANTHER" id="PTHR10165:SF35">
    <property type="entry name" value="RE23632P"/>
    <property type="match status" value="1"/>
</dbReference>
<evidence type="ECO:0000256" key="4">
    <source>
        <dbReference type="ARBA" id="ARBA00022989"/>
    </source>
</evidence>
<keyword evidence="5 6" id="KW-0472">Membrane</keyword>
<keyword evidence="9" id="KW-1185">Reference proteome</keyword>
<proteinExistence type="inferred from homology"/>
<dbReference type="InterPro" id="IPR036938">
    <property type="entry name" value="PAP2/HPO_sf"/>
</dbReference>
<organism evidence="8 9">
    <name type="scientific">[Candida] anglica</name>
    <dbReference type="NCBI Taxonomy" id="148631"/>
    <lineage>
        <taxon>Eukaryota</taxon>
        <taxon>Fungi</taxon>
        <taxon>Dikarya</taxon>
        <taxon>Ascomycota</taxon>
        <taxon>Saccharomycotina</taxon>
        <taxon>Pichiomycetes</taxon>
        <taxon>Debaryomycetaceae</taxon>
        <taxon>Kurtzmaniella</taxon>
    </lineage>
</organism>
<feature type="transmembrane region" description="Helical" evidence="6">
    <location>
        <begin position="116"/>
        <end position="140"/>
    </location>
</feature>
<evidence type="ECO:0000256" key="2">
    <source>
        <dbReference type="ARBA" id="ARBA00008816"/>
    </source>
</evidence>
<evidence type="ECO:0000259" key="7">
    <source>
        <dbReference type="SMART" id="SM00014"/>
    </source>
</evidence>